<dbReference type="InterPro" id="IPR031984">
    <property type="entry name" value="SLC3A2_N"/>
</dbReference>
<dbReference type="Proteomes" id="UP000092462">
    <property type="component" value="Unassembled WGS sequence"/>
</dbReference>
<dbReference type="EMBL" id="AJVK01023066">
    <property type="status" value="NOT_ANNOTATED_CDS"/>
    <property type="molecule type" value="Genomic_DNA"/>
</dbReference>
<keyword evidence="3" id="KW-1185">Reference proteome</keyword>
<organism evidence="2 3">
    <name type="scientific">Phlebotomus papatasi</name>
    <name type="common">Sandfly</name>
    <dbReference type="NCBI Taxonomy" id="29031"/>
    <lineage>
        <taxon>Eukaryota</taxon>
        <taxon>Metazoa</taxon>
        <taxon>Ecdysozoa</taxon>
        <taxon>Arthropoda</taxon>
        <taxon>Hexapoda</taxon>
        <taxon>Insecta</taxon>
        <taxon>Pterygota</taxon>
        <taxon>Neoptera</taxon>
        <taxon>Endopterygota</taxon>
        <taxon>Diptera</taxon>
        <taxon>Nematocera</taxon>
        <taxon>Psychodoidea</taxon>
        <taxon>Psychodidae</taxon>
        <taxon>Phlebotomus</taxon>
        <taxon>Phlebotomus</taxon>
    </lineage>
</organism>
<evidence type="ECO:0000313" key="2">
    <source>
        <dbReference type="EnsemblMetazoa" id="PPAI001638-PA"/>
    </source>
</evidence>
<sequence>MERERIPLLSAYIVEVVPNGHDISVSSDEDEIRQVLTLDEVTYYSHHPGWSIFRRFLFISVWIIFITLLVLSWSSAILHFRQYCPYRQVNSSDNFHK</sequence>
<proteinExistence type="predicted"/>
<protein>
    <recommendedName>
        <fullName evidence="1">Solute carrier family 3 member 2 N-terminal domain-containing protein</fullName>
    </recommendedName>
</protein>
<name>A0A1B0D2R5_PHLPP</name>
<dbReference type="AlphaFoldDB" id="A0A1B0D2R5"/>
<dbReference type="Pfam" id="PF16028">
    <property type="entry name" value="SLC3A2_N"/>
    <property type="match status" value="1"/>
</dbReference>
<dbReference type="VEuPathDB" id="VectorBase:PPAI001638"/>
<dbReference type="EnsemblMetazoa" id="PPAI001638-RA">
    <property type="protein sequence ID" value="PPAI001638-PA"/>
    <property type="gene ID" value="PPAI001638"/>
</dbReference>
<reference evidence="2" key="1">
    <citation type="submission" date="2022-08" db="UniProtKB">
        <authorList>
            <consortium name="EnsemblMetazoa"/>
        </authorList>
    </citation>
    <scope>IDENTIFICATION</scope>
    <source>
        <strain evidence="2">Israel</strain>
    </source>
</reference>
<evidence type="ECO:0000259" key="1">
    <source>
        <dbReference type="Pfam" id="PF16028"/>
    </source>
</evidence>
<evidence type="ECO:0000313" key="3">
    <source>
        <dbReference type="Proteomes" id="UP000092462"/>
    </source>
</evidence>
<feature type="domain" description="Solute carrier family 3 member 2 N-terminal" evidence="1">
    <location>
        <begin position="32"/>
        <end position="72"/>
    </location>
</feature>
<accession>A0A1B0D2R5</accession>